<keyword evidence="2" id="KW-1185">Reference proteome</keyword>
<organism evidence="2 3">
    <name type="scientific">Parascaris univalens</name>
    <name type="common">Nematode worm</name>
    <dbReference type="NCBI Taxonomy" id="6257"/>
    <lineage>
        <taxon>Eukaryota</taxon>
        <taxon>Metazoa</taxon>
        <taxon>Ecdysozoa</taxon>
        <taxon>Nematoda</taxon>
        <taxon>Chromadorea</taxon>
        <taxon>Rhabditida</taxon>
        <taxon>Spirurina</taxon>
        <taxon>Ascaridomorpha</taxon>
        <taxon>Ascaridoidea</taxon>
        <taxon>Ascarididae</taxon>
        <taxon>Parascaris</taxon>
    </lineage>
</organism>
<feature type="signal peptide" evidence="1">
    <location>
        <begin position="1"/>
        <end position="27"/>
    </location>
</feature>
<evidence type="ECO:0000256" key="1">
    <source>
        <dbReference type="SAM" id="SignalP"/>
    </source>
</evidence>
<name>A0A914ZIB1_PARUN</name>
<evidence type="ECO:0000313" key="3">
    <source>
        <dbReference type="WBParaSite" id="PgB03_g073_t10"/>
    </source>
</evidence>
<reference evidence="3" key="1">
    <citation type="submission" date="2022-11" db="UniProtKB">
        <authorList>
            <consortium name="WormBaseParasite"/>
        </authorList>
    </citation>
    <scope>IDENTIFICATION</scope>
</reference>
<accession>A0A914ZIB1</accession>
<protein>
    <submittedName>
        <fullName evidence="3">CNNM transmembrane domain-containing protein</fullName>
    </submittedName>
</protein>
<keyword evidence="1" id="KW-0732">Signal</keyword>
<sequence length="148" mass="16272">MKQHGFFRFSSILTISCVTCNIAVTEADTTPANRRAAVVIGLRVEAPPEESSFGYDSKGVCVINPETEVKVVIYGLHLESVAALLFTTSDECANVTRTITADQFILHFEHKAIFMLSLPHLPENIAAYKICVKQRNSALNADIKPVSF</sequence>
<dbReference type="Proteomes" id="UP000887569">
    <property type="component" value="Unplaced"/>
</dbReference>
<evidence type="ECO:0000313" key="2">
    <source>
        <dbReference type="Proteomes" id="UP000887569"/>
    </source>
</evidence>
<proteinExistence type="predicted"/>
<feature type="chain" id="PRO_5037433804" evidence="1">
    <location>
        <begin position="28"/>
        <end position="148"/>
    </location>
</feature>
<dbReference type="WBParaSite" id="PgB03_g073_t10">
    <property type="protein sequence ID" value="PgB03_g073_t10"/>
    <property type="gene ID" value="PgB03_g073"/>
</dbReference>
<dbReference type="AlphaFoldDB" id="A0A914ZIB1"/>